<evidence type="ECO:0000256" key="1">
    <source>
        <dbReference type="ARBA" id="ARBA00022603"/>
    </source>
</evidence>
<dbReference type="InterPro" id="IPR002052">
    <property type="entry name" value="DNA_methylase_N6_adenine_CS"/>
</dbReference>
<proteinExistence type="predicted"/>
<dbReference type="InterPro" id="IPR000241">
    <property type="entry name" value="RlmKL-like_Mtase"/>
</dbReference>
<dbReference type="Pfam" id="PF22020">
    <property type="entry name" value="RlmL_1st"/>
    <property type="match status" value="1"/>
</dbReference>
<dbReference type="InterPro" id="IPR029063">
    <property type="entry name" value="SAM-dependent_MTases_sf"/>
</dbReference>
<evidence type="ECO:0000256" key="3">
    <source>
        <dbReference type="PROSITE-ProRule" id="PRU00529"/>
    </source>
</evidence>
<dbReference type="PANTHER" id="PTHR47313">
    <property type="entry name" value="RIBOSOMAL RNA LARGE SUBUNIT METHYLTRANSFERASE K/L"/>
    <property type="match status" value="1"/>
</dbReference>
<protein>
    <submittedName>
        <fullName evidence="5">Putative N6-adenine-specific DNA methylase</fullName>
    </submittedName>
</protein>
<dbReference type="Proteomes" id="UP000294919">
    <property type="component" value="Unassembled WGS sequence"/>
</dbReference>
<dbReference type="CDD" id="cd02440">
    <property type="entry name" value="AdoMet_MTases"/>
    <property type="match status" value="1"/>
</dbReference>
<keyword evidence="6" id="KW-1185">Reference proteome</keyword>
<sequence length="388" mass="44419">MGKIELIATSTFGLEEMVKIEVRNLGYEQMTVENGKVTFTCDTYAIPRANLWLRTADRVLLKMGEFKATSFEQLFERTKALPWEEWIPENGKFPVNGKSIKSQLFSVSDCQAIVKKAIVERLKEHYDTEWFEEDGEEFPIEVALLKDVATLTIDTSGQGLHKRGYREKANEAPLKETLAAAMVMISRWREDRVLIDPMCGSGTIAIEAAMLGKNIAPGLERKFVSQGWERIPEKAWKDARVEALKAIRQDEDIKIFASDMDEKAVEIAKENACNAGVEDCITFAVGDMATIRSNEKYGYIICNPPYGERLGEKKEVQQLYARMGKVFKKLDTWSTYIITSDEDFEKLYGKRASKKRKLYNGRIKVDYYQFFGPKPPKEMLGEYRKKDI</sequence>
<dbReference type="GO" id="GO:0070043">
    <property type="term" value="F:rRNA (guanine-N7-)-methyltransferase activity"/>
    <property type="evidence" value="ECO:0007669"/>
    <property type="project" value="TreeGrafter"/>
</dbReference>
<dbReference type="OrthoDB" id="9809404at2"/>
<dbReference type="EMBL" id="SLWV01000013">
    <property type="protein sequence ID" value="TCO74394.1"/>
    <property type="molecule type" value="Genomic_DNA"/>
</dbReference>
<keyword evidence="3" id="KW-0694">RNA-binding</keyword>
<dbReference type="PROSITE" id="PS01261">
    <property type="entry name" value="UPF0020"/>
    <property type="match status" value="1"/>
</dbReference>
<feature type="domain" description="THUMP" evidence="4">
    <location>
        <begin position="45"/>
        <end position="155"/>
    </location>
</feature>
<dbReference type="CDD" id="cd11715">
    <property type="entry name" value="THUMP_AdoMetMT"/>
    <property type="match status" value="1"/>
</dbReference>
<keyword evidence="2" id="KW-0808">Transferase</keyword>
<dbReference type="SUPFAM" id="SSF53335">
    <property type="entry name" value="S-adenosyl-L-methionine-dependent methyltransferases"/>
    <property type="match status" value="1"/>
</dbReference>
<dbReference type="Gene3D" id="3.40.50.150">
    <property type="entry name" value="Vaccinia Virus protein VP39"/>
    <property type="match status" value="1"/>
</dbReference>
<evidence type="ECO:0000256" key="2">
    <source>
        <dbReference type="ARBA" id="ARBA00022679"/>
    </source>
</evidence>
<dbReference type="InterPro" id="IPR054170">
    <property type="entry name" value="RlmL_1st"/>
</dbReference>
<keyword evidence="1 5" id="KW-0489">Methyltransferase</keyword>
<dbReference type="GO" id="GO:0008990">
    <property type="term" value="F:rRNA (guanine-N2-)-methyltransferase activity"/>
    <property type="evidence" value="ECO:0007669"/>
    <property type="project" value="TreeGrafter"/>
</dbReference>
<evidence type="ECO:0000259" key="4">
    <source>
        <dbReference type="PROSITE" id="PS51165"/>
    </source>
</evidence>
<dbReference type="InterPro" id="IPR004114">
    <property type="entry name" value="THUMP_dom"/>
</dbReference>
<comment type="caution">
    <text evidence="5">The sequence shown here is derived from an EMBL/GenBank/DDBJ whole genome shotgun (WGS) entry which is preliminary data.</text>
</comment>
<dbReference type="PANTHER" id="PTHR47313:SF1">
    <property type="entry name" value="RIBOSOMAL RNA LARGE SUBUNIT METHYLTRANSFERASE K_L"/>
    <property type="match status" value="1"/>
</dbReference>
<dbReference type="PROSITE" id="PS00092">
    <property type="entry name" value="N6_MTASE"/>
    <property type="match status" value="1"/>
</dbReference>
<accession>A0A4R2KLU8</accession>
<dbReference type="Pfam" id="PF01170">
    <property type="entry name" value="UPF0020"/>
    <property type="match status" value="1"/>
</dbReference>
<organism evidence="5 6">
    <name type="scientific">Marinisporobacter balticus</name>
    <dbReference type="NCBI Taxonomy" id="2018667"/>
    <lineage>
        <taxon>Bacteria</taxon>
        <taxon>Bacillati</taxon>
        <taxon>Bacillota</taxon>
        <taxon>Clostridia</taxon>
        <taxon>Peptostreptococcales</taxon>
        <taxon>Thermotaleaceae</taxon>
        <taxon>Marinisporobacter</taxon>
    </lineage>
</organism>
<reference evidence="5 6" key="1">
    <citation type="submission" date="2019-03" db="EMBL/GenBank/DDBJ databases">
        <title>Genomic Encyclopedia of Type Strains, Phase IV (KMG-IV): sequencing the most valuable type-strain genomes for metagenomic binning, comparative biology and taxonomic classification.</title>
        <authorList>
            <person name="Goeker M."/>
        </authorList>
    </citation>
    <scope>NUCLEOTIDE SEQUENCE [LARGE SCALE GENOMIC DNA]</scope>
    <source>
        <strain evidence="5 6">DSM 102940</strain>
    </source>
</reference>
<dbReference type="RefSeq" id="WP_132245494.1">
    <property type="nucleotide sequence ID" value="NZ_SLWV01000013.1"/>
</dbReference>
<dbReference type="InterPro" id="IPR053943">
    <property type="entry name" value="RlmKL-like_Mtase_CS"/>
</dbReference>
<dbReference type="AlphaFoldDB" id="A0A4R2KLU8"/>
<dbReference type="PROSITE" id="PS51165">
    <property type="entry name" value="THUMP"/>
    <property type="match status" value="1"/>
</dbReference>
<dbReference type="GO" id="GO:0003723">
    <property type="term" value="F:RNA binding"/>
    <property type="evidence" value="ECO:0007669"/>
    <property type="project" value="UniProtKB-UniRule"/>
</dbReference>
<gene>
    <name evidence="5" type="ORF">EV214_11339</name>
</gene>
<dbReference type="Gene3D" id="3.30.2130.30">
    <property type="match status" value="1"/>
</dbReference>
<dbReference type="Pfam" id="PF02926">
    <property type="entry name" value="THUMP"/>
    <property type="match status" value="1"/>
</dbReference>
<evidence type="ECO:0000313" key="5">
    <source>
        <dbReference type="EMBL" id="TCO74394.1"/>
    </source>
</evidence>
<evidence type="ECO:0000313" key="6">
    <source>
        <dbReference type="Proteomes" id="UP000294919"/>
    </source>
</evidence>
<dbReference type="SMART" id="SM00981">
    <property type="entry name" value="THUMP"/>
    <property type="match status" value="1"/>
</dbReference>
<name>A0A4R2KLU8_9FIRM</name>